<evidence type="ECO:0000313" key="3">
    <source>
        <dbReference type="Proteomes" id="UP000198972"/>
    </source>
</evidence>
<organism evidence="2 3">
    <name type="scientific">Fontibacillus panacisegetis</name>
    <dbReference type="NCBI Taxonomy" id="670482"/>
    <lineage>
        <taxon>Bacteria</taxon>
        <taxon>Bacillati</taxon>
        <taxon>Bacillota</taxon>
        <taxon>Bacilli</taxon>
        <taxon>Bacillales</taxon>
        <taxon>Paenibacillaceae</taxon>
        <taxon>Fontibacillus</taxon>
    </lineage>
</organism>
<dbReference type="RefSeq" id="WP_245742456.1">
    <property type="nucleotide sequence ID" value="NZ_FNBG01000017.1"/>
</dbReference>
<dbReference type="STRING" id="670482.SAMN04488542_11785"/>
<dbReference type="Pfam" id="PF13302">
    <property type="entry name" value="Acetyltransf_3"/>
    <property type="match status" value="1"/>
</dbReference>
<evidence type="ECO:0000259" key="1">
    <source>
        <dbReference type="PROSITE" id="PS51186"/>
    </source>
</evidence>
<sequence>MRKFIFQSTRLGFSEWQSSDFELAIDLWGDPLVARFISGKGQFTVEEVNERLFKEIKNGIYFQVQYWPLFELESGEMIGCCGLRPYNKVIQAYELGFHLKKDYWGKGYAFEAALAVLEHARYNLKTEYVVAGHHPENVASAKLLRKLGFHFSHYEYYDATGLEHPTYTLKLT</sequence>
<dbReference type="Proteomes" id="UP000198972">
    <property type="component" value="Unassembled WGS sequence"/>
</dbReference>
<accession>A0A1G7P2D7</accession>
<dbReference type="PROSITE" id="PS51186">
    <property type="entry name" value="GNAT"/>
    <property type="match status" value="1"/>
</dbReference>
<reference evidence="2 3" key="1">
    <citation type="submission" date="2016-10" db="EMBL/GenBank/DDBJ databases">
        <authorList>
            <person name="de Groot N.N."/>
        </authorList>
    </citation>
    <scope>NUCLEOTIDE SEQUENCE [LARGE SCALE GENOMIC DNA]</scope>
    <source>
        <strain evidence="2 3">DSM 28129</strain>
    </source>
</reference>
<protein>
    <submittedName>
        <fullName evidence="2">Protein N-acetyltransferase, RimJ/RimL family</fullName>
    </submittedName>
</protein>
<dbReference type="InterPro" id="IPR051531">
    <property type="entry name" value="N-acetyltransferase"/>
</dbReference>
<dbReference type="InterPro" id="IPR016181">
    <property type="entry name" value="Acyl_CoA_acyltransferase"/>
</dbReference>
<dbReference type="Gene3D" id="3.40.630.30">
    <property type="match status" value="1"/>
</dbReference>
<evidence type="ECO:0000313" key="2">
    <source>
        <dbReference type="EMBL" id="SDF80267.1"/>
    </source>
</evidence>
<dbReference type="EMBL" id="FNBG01000017">
    <property type="protein sequence ID" value="SDF80267.1"/>
    <property type="molecule type" value="Genomic_DNA"/>
</dbReference>
<dbReference type="PANTHER" id="PTHR43792">
    <property type="entry name" value="GNAT FAMILY, PUTATIVE (AFU_ORTHOLOGUE AFUA_3G00765)-RELATED-RELATED"/>
    <property type="match status" value="1"/>
</dbReference>
<gene>
    <name evidence="2" type="ORF">SAMN04488542_11785</name>
</gene>
<proteinExistence type="predicted"/>
<keyword evidence="2" id="KW-0808">Transferase</keyword>
<dbReference type="InterPro" id="IPR000182">
    <property type="entry name" value="GNAT_dom"/>
</dbReference>
<dbReference type="AlphaFoldDB" id="A0A1G7P2D7"/>
<dbReference type="SUPFAM" id="SSF55729">
    <property type="entry name" value="Acyl-CoA N-acyltransferases (Nat)"/>
    <property type="match status" value="1"/>
</dbReference>
<keyword evidence="3" id="KW-1185">Reference proteome</keyword>
<dbReference type="GO" id="GO:0016747">
    <property type="term" value="F:acyltransferase activity, transferring groups other than amino-acyl groups"/>
    <property type="evidence" value="ECO:0007669"/>
    <property type="project" value="InterPro"/>
</dbReference>
<feature type="domain" description="N-acetyltransferase" evidence="1">
    <location>
        <begin position="11"/>
        <end position="172"/>
    </location>
</feature>
<name>A0A1G7P2D7_9BACL</name>
<dbReference type="PANTHER" id="PTHR43792:SF1">
    <property type="entry name" value="N-ACETYLTRANSFERASE DOMAIN-CONTAINING PROTEIN"/>
    <property type="match status" value="1"/>
</dbReference>